<accession>A0ACD4NK85</accession>
<evidence type="ECO:0000313" key="2">
    <source>
        <dbReference type="Proteomes" id="UP001163223"/>
    </source>
</evidence>
<proteinExistence type="predicted"/>
<organism evidence="1 2">
    <name type="scientific">Antarcticirhabdus aurantiaca</name>
    <dbReference type="NCBI Taxonomy" id="2606717"/>
    <lineage>
        <taxon>Bacteria</taxon>
        <taxon>Pseudomonadati</taxon>
        <taxon>Pseudomonadota</taxon>
        <taxon>Alphaproteobacteria</taxon>
        <taxon>Hyphomicrobiales</taxon>
        <taxon>Aurantimonadaceae</taxon>
        <taxon>Antarcticirhabdus</taxon>
    </lineage>
</organism>
<name>A0ACD4NK85_9HYPH</name>
<keyword evidence="2" id="KW-1185">Reference proteome</keyword>
<protein>
    <submittedName>
        <fullName evidence="1">MarR family winged helix-turn-helix transcriptional regulator</fullName>
    </submittedName>
</protein>
<gene>
    <name evidence="1" type="ORF">OXU80_20445</name>
</gene>
<evidence type="ECO:0000313" key="1">
    <source>
        <dbReference type="EMBL" id="WAJ27203.1"/>
    </source>
</evidence>
<sequence>MTSTSRLPGSELYFLLSDAARLSHQAIEQTMQRSGVRLTPAELRALVTVANHDGSRQKTLAGHIGIEPMTLSSIMERLETLGLITRTQDPTDRRAKIIRLTASAQGLFEALSQRSTELFETVIAGVEPDRVAGALEVLTALRRNLHTGFAADAPVAATLQAA</sequence>
<dbReference type="EMBL" id="CP113520">
    <property type="protein sequence ID" value="WAJ27203.1"/>
    <property type="molecule type" value="Genomic_DNA"/>
</dbReference>
<reference evidence="1" key="1">
    <citation type="submission" date="2022-11" db="EMBL/GenBank/DDBJ databases">
        <title>beta-Carotene-producing bacterium, Jeongeuplla avenae sp. nov., alleviates the salt stress of Arabidopsis seedlings.</title>
        <authorList>
            <person name="Jiang L."/>
            <person name="Lee J."/>
        </authorList>
    </citation>
    <scope>NUCLEOTIDE SEQUENCE</scope>
    <source>
        <strain evidence="1">DY_R2A_6</strain>
    </source>
</reference>
<dbReference type="Proteomes" id="UP001163223">
    <property type="component" value="Chromosome"/>
</dbReference>